<evidence type="ECO:0000313" key="8">
    <source>
        <dbReference type="Proteomes" id="UP001250181"/>
    </source>
</evidence>
<dbReference type="InterPro" id="IPR003819">
    <property type="entry name" value="TauD/TfdA-like"/>
</dbReference>
<proteinExistence type="predicted"/>
<dbReference type="InterPro" id="IPR042098">
    <property type="entry name" value="TauD-like_sf"/>
</dbReference>
<dbReference type="SUPFAM" id="SSF51197">
    <property type="entry name" value="Clavaminate synthase-like"/>
    <property type="match status" value="1"/>
</dbReference>
<comment type="cofactor">
    <cofactor evidence="1">
        <name>Fe(2+)</name>
        <dbReference type="ChEBI" id="CHEBI:29033"/>
    </cofactor>
</comment>
<evidence type="ECO:0000313" key="7">
    <source>
        <dbReference type="EMBL" id="MDT9684480.1"/>
    </source>
</evidence>
<accession>A0ABU3QNZ5</accession>
<evidence type="ECO:0000256" key="1">
    <source>
        <dbReference type="ARBA" id="ARBA00001954"/>
    </source>
</evidence>
<evidence type="ECO:0000256" key="5">
    <source>
        <dbReference type="SAM" id="MobiDB-lite"/>
    </source>
</evidence>
<dbReference type="PANTHER" id="PTHR10696">
    <property type="entry name" value="GAMMA-BUTYROBETAINE HYDROXYLASE-RELATED"/>
    <property type="match status" value="1"/>
</dbReference>
<dbReference type="EMBL" id="JAWCTQ010000027">
    <property type="protein sequence ID" value="MDT9684480.1"/>
    <property type="molecule type" value="Genomic_DNA"/>
</dbReference>
<dbReference type="Proteomes" id="UP001250181">
    <property type="component" value="Unassembled WGS sequence"/>
</dbReference>
<reference evidence="7 8" key="1">
    <citation type="submission" date="2023-09" db="EMBL/GenBank/DDBJ databases">
        <title>Streptomyces sp. nov.: A antagonism against Alternaria gaisen Producing Streptochlin, Isolated from Tamarix root soil.</title>
        <authorList>
            <person name="Chen Y."/>
        </authorList>
    </citation>
    <scope>NUCLEOTIDE SEQUENCE [LARGE SCALE GENOMIC DNA]</scope>
    <source>
        <strain evidence="7 8">TRM76323</strain>
    </source>
</reference>
<keyword evidence="3" id="KW-0408">Iron</keyword>
<evidence type="ECO:0000256" key="2">
    <source>
        <dbReference type="ARBA" id="ARBA00023002"/>
    </source>
</evidence>
<keyword evidence="7" id="KW-0223">Dioxygenase</keyword>
<evidence type="ECO:0000259" key="6">
    <source>
        <dbReference type="Pfam" id="PF02668"/>
    </source>
</evidence>
<dbReference type="RefSeq" id="WP_315879536.1">
    <property type="nucleotide sequence ID" value="NZ_JAWCTQ010000027.1"/>
</dbReference>
<feature type="domain" description="TauD/TfdA-like" evidence="6">
    <location>
        <begin position="48"/>
        <end position="337"/>
    </location>
</feature>
<feature type="region of interest" description="Disordered" evidence="5">
    <location>
        <begin position="1"/>
        <end position="22"/>
    </location>
</feature>
<dbReference type="Gene3D" id="3.60.130.10">
    <property type="entry name" value="Clavaminate synthase-like"/>
    <property type="match status" value="1"/>
</dbReference>
<sequence length="356" mass="39054">MHEATPKAPGPRSLQRATRRPVHVPAGDAVTVGFLPEAPSTPVLVTPDGPGADLPGWLRANRDAVEAKLLRHGAVLFRGFHGGSVEKFEQAASAVCGTLFREYGDLPQEGESDRVYKSTPYPEDLSILFHNESSHLPQWPMRQFFSCIVAPHTGGQTPIVDCRTVLDRMRPELVELFATKKLRYVRNFIEGVDVSWSRFFRTDDPAEVERKCAEEGTGFEWTPDGGLRTSRQAEAVLRHPVTGEAVFFNQLALHHPSSLDPETRSSLLAICGDQGMPRNVFWGDGTVIDDAVVAEVRDLMDRESVAFSWQEGDVLVLDNMLVAHSRSPFTGPRKIVVALGDMTGGPVPSPSPVSPV</sequence>
<comment type="caution">
    <text evidence="7">The sequence shown here is derived from an EMBL/GenBank/DDBJ whole genome shotgun (WGS) entry which is preliminary data.</text>
</comment>
<protein>
    <submittedName>
        <fullName evidence="7">TauD/TfdA family dioxygenase</fullName>
    </submittedName>
</protein>
<name>A0ABU3QNZ5_9ACTN</name>
<dbReference type="GO" id="GO:0051213">
    <property type="term" value="F:dioxygenase activity"/>
    <property type="evidence" value="ECO:0007669"/>
    <property type="project" value="UniProtKB-KW"/>
</dbReference>
<organism evidence="7 8">
    <name type="scientific">Streptomyces tamarix</name>
    <dbReference type="NCBI Taxonomy" id="3078565"/>
    <lineage>
        <taxon>Bacteria</taxon>
        <taxon>Bacillati</taxon>
        <taxon>Actinomycetota</taxon>
        <taxon>Actinomycetes</taxon>
        <taxon>Kitasatosporales</taxon>
        <taxon>Streptomycetaceae</taxon>
        <taxon>Streptomyces</taxon>
    </lineage>
</organism>
<keyword evidence="4" id="KW-0045">Antibiotic biosynthesis</keyword>
<evidence type="ECO:0000256" key="3">
    <source>
        <dbReference type="ARBA" id="ARBA00023004"/>
    </source>
</evidence>
<evidence type="ECO:0000256" key="4">
    <source>
        <dbReference type="ARBA" id="ARBA00023194"/>
    </source>
</evidence>
<keyword evidence="2" id="KW-0560">Oxidoreductase</keyword>
<keyword evidence="8" id="KW-1185">Reference proteome</keyword>
<dbReference type="InterPro" id="IPR050411">
    <property type="entry name" value="AlphaKG_dependent_hydroxylases"/>
</dbReference>
<dbReference type="PANTHER" id="PTHR10696:SF56">
    <property type="entry name" value="TAUD_TFDA-LIKE DOMAIN-CONTAINING PROTEIN"/>
    <property type="match status" value="1"/>
</dbReference>
<gene>
    <name evidence="7" type="ORF">RND61_20825</name>
</gene>
<dbReference type="Pfam" id="PF02668">
    <property type="entry name" value="TauD"/>
    <property type="match status" value="1"/>
</dbReference>